<comment type="caution">
    <text evidence="1">The sequence shown here is derived from an EMBL/GenBank/DDBJ whole genome shotgun (WGS) entry which is preliminary data.</text>
</comment>
<name>A0A7C3WUJ7_9BACT</name>
<dbReference type="EMBL" id="DTGA01000001">
    <property type="protein sequence ID" value="HGB30253.1"/>
    <property type="molecule type" value="Genomic_DNA"/>
</dbReference>
<organism evidence="1">
    <name type="scientific">Dictyoglomus turgidum</name>
    <dbReference type="NCBI Taxonomy" id="513050"/>
    <lineage>
        <taxon>Bacteria</taxon>
        <taxon>Pseudomonadati</taxon>
        <taxon>Dictyoglomota</taxon>
        <taxon>Dictyoglomia</taxon>
        <taxon>Dictyoglomales</taxon>
        <taxon>Dictyoglomaceae</taxon>
        <taxon>Dictyoglomus</taxon>
    </lineage>
</organism>
<dbReference type="AlphaFoldDB" id="A0A7C3WUJ7"/>
<evidence type="ECO:0000313" key="1">
    <source>
        <dbReference type="EMBL" id="HGB30253.1"/>
    </source>
</evidence>
<sequence length="139" mass="16817">MLKINIRTKPVQRLRFKDVADYYFITSPVEEDKALKITVAEMENPDYEFLVALHEFIESYLLVRKNTDLNKIDEWEERFGKERKEGKRPQNAIAGEQEDCPYKEEHKIATEIEKKMAKYLKVDWQEYDKYLEKLEENYD</sequence>
<protein>
    <submittedName>
        <fullName evidence="1">Uncharacterized protein</fullName>
    </submittedName>
</protein>
<accession>A0A7C3WUJ7</accession>
<reference evidence="1" key="1">
    <citation type="journal article" date="2020" name="mSystems">
        <title>Genome- and Community-Level Interaction Insights into Carbon Utilization and Element Cycling Functions of Hydrothermarchaeota in Hydrothermal Sediment.</title>
        <authorList>
            <person name="Zhou Z."/>
            <person name="Liu Y."/>
            <person name="Xu W."/>
            <person name="Pan J."/>
            <person name="Luo Z.H."/>
            <person name="Li M."/>
        </authorList>
    </citation>
    <scope>NUCLEOTIDE SEQUENCE [LARGE SCALE GENOMIC DNA]</scope>
    <source>
        <strain evidence="1">SpSt-751</strain>
    </source>
</reference>
<proteinExistence type="predicted"/>
<gene>
    <name evidence="1" type="ORF">ENV35_00065</name>
</gene>